<dbReference type="Proteomes" id="UP000663887">
    <property type="component" value="Unassembled WGS sequence"/>
</dbReference>
<sequence length="475" mass="54173">MSDSEFDKKIRRSAGGFLSVSGFFSTTANRSYVENYAGNDTNETDRTQSALFEIEIDETVNKFQYADISKNSAFENEAEILFTMGAVFRIQSVDHDSRGVWSVKLKLTGEEYEELQKLTHRMIDKTLGGGPKVSLASLMIKMGKYGEAQQLLSEIIDDPSIIIDSKALAGVHHHLGLVYKYMEQEQNAVKHYQLSLQMKRQLEEPEPSSLACTMNCLGLVYEKQDNSAKALECFEEALDICRTASIPDQSIIAILYNNIGVIYDKQRQFPKALVMHGKALKIRRKKLPTDHLDIAQSLVSISQVYDSQGKYAEAEEHLKKALEIEKDSLGEDFEDTRKISIKYCIGIKNLCKLFQRCLPQEQEPIIECLIVISQLYYEYNMFHDALETRQRALSLQSKLYTSDHIDIASSLLFIGQLYRHTKNYDQTLVYFNQCLKIYPVNYGEEHVDITQLLRKIELTTNQMNEEAIVGDGVPL</sequence>
<keyword evidence="1" id="KW-0677">Repeat</keyword>
<evidence type="ECO:0000256" key="1">
    <source>
        <dbReference type="ARBA" id="ARBA00022737"/>
    </source>
</evidence>
<dbReference type="Pfam" id="PF13374">
    <property type="entry name" value="TPR_10"/>
    <property type="match status" value="1"/>
</dbReference>
<dbReference type="PANTHER" id="PTHR45641">
    <property type="entry name" value="TETRATRICOPEPTIDE REPEAT PROTEIN (AFU_ORTHOLOGUE AFUA_6G03870)"/>
    <property type="match status" value="1"/>
</dbReference>
<accession>A0A816NI30</accession>
<feature type="repeat" description="TPR" evidence="3">
    <location>
        <begin position="408"/>
        <end position="441"/>
    </location>
</feature>
<dbReference type="SMART" id="SM00028">
    <property type="entry name" value="TPR"/>
    <property type="match status" value="6"/>
</dbReference>
<evidence type="ECO:0000313" key="5">
    <source>
        <dbReference type="Proteomes" id="UP000663887"/>
    </source>
</evidence>
<organism evidence="4 5">
    <name type="scientific">Rotaria magnacalcarata</name>
    <dbReference type="NCBI Taxonomy" id="392030"/>
    <lineage>
        <taxon>Eukaryota</taxon>
        <taxon>Metazoa</taxon>
        <taxon>Spiralia</taxon>
        <taxon>Gnathifera</taxon>
        <taxon>Rotifera</taxon>
        <taxon>Eurotatoria</taxon>
        <taxon>Bdelloidea</taxon>
        <taxon>Philodinida</taxon>
        <taxon>Philodinidae</taxon>
        <taxon>Rotaria</taxon>
    </lineage>
</organism>
<reference evidence="4" key="1">
    <citation type="submission" date="2021-02" db="EMBL/GenBank/DDBJ databases">
        <authorList>
            <person name="Nowell W R."/>
        </authorList>
    </citation>
    <scope>NUCLEOTIDE SEQUENCE</scope>
</reference>
<gene>
    <name evidence="4" type="ORF">XDN619_LOCUS5167</name>
</gene>
<dbReference type="AlphaFoldDB" id="A0A816NI30"/>
<dbReference type="PANTHER" id="PTHR45641:SF19">
    <property type="entry name" value="NEPHROCYSTIN-3"/>
    <property type="match status" value="1"/>
</dbReference>
<protein>
    <submittedName>
        <fullName evidence="4">Uncharacterized protein</fullName>
    </submittedName>
</protein>
<keyword evidence="2 3" id="KW-0802">TPR repeat</keyword>
<dbReference type="Pfam" id="PF13424">
    <property type="entry name" value="TPR_12"/>
    <property type="match status" value="2"/>
</dbReference>
<dbReference type="PROSITE" id="PS50005">
    <property type="entry name" value="TPR"/>
    <property type="match status" value="3"/>
</dbReference>
<dbReference type="InterPro" id="IPR019734">
    <property type="entry name" value="TPR_rpt"/>
</dbReference>
<dbReference type="Gene3D" id="1.25.40.10">
    <property type="entry name" value="Tetratricopeptide repeat domain"/>
    <property type="match status" value="3"/>
</dbReference>
<feature type="repeat" description="TPR" evidence="3">
    <location>
        <begin position="295"/>
        <end position="328"/>
    </location>
</feature>
<proteinExistence type="predicted"/>
<dbReference type="Pfam" id="PF13181">
    <property type="entry name" value="TPR_8"/>
    <property type="match status" value="1"/>
</dbReference>
<dbReference type="InterPro" id="IPR011990">
    <property type="entry name" value="TPR-like_helical_dom_sf"/>
</dbReference>
<evidence type="ECO:0000256" key="3">
    <source>
        <dbReference type="PROSITE-ProRule" id="PRU00339"/>
    </source>
</evidence>
<dbReference type="EMBL" id="CAJNRG010001294">
    <property type="protein sequence ID" value="CAF2032026.1"/>
    <property type="molecule type" value="Genomic_DNA"/>
</dbReference>
<dbReference type="Gene3D" id="3.90.176.10">
    <property type="entry name" value="Toxin ADP-ribosyltransferase, Chain A, domain 1"/>
    <property type="match status" value="1"/>
</dbReference>
<dbReference type="PROSITE" id="PS51996">
    <property type="entry name" value="TR_MART"/>
    <property type="match status" value="1"/>
</dbReference>
<dbReference type="SUPFAM" id="SSF48452">
    <property type="entry name" value="TPR-like"/>
    <property type="match status" value="2"/>
</dbReference>
<evidence type="ECO:0000313" key="4">
    <source>
        <dbReference type="EMBL" id="CAF2032026.1"/>
    </source>
</evidence>
<name>A0A816NI30_9BILA</name>
<feature type="repeat" description="TPR" evidence="3">
    <location>
        <begin position="211"/>
        <end position="244"/>
    </location>
</feature>
<evidence type="ECO:0000256" key="2">
    <source>
        <dbReference type="ARBA" id="ARBA00022803"/>
    </source>
</evidence>
<comment type="caution">
    <text evidence="4">The sequence shown here is derived from an EMBL/GenBank/DDBJ whole genome shotgun (WGS) entry which is preliminary data.</text>
</comment>
<dbReference type="SUPFAM" id="SSF56399">
    <property type="entry name" value="ADP-ribosylation"/>
    <property type="match status" value="1"/>
</dbReference>